<feature type="domain" description="DUF1585" evidence="1">
    <location>
        <begin position="440"/>
        <end position="510"/>
    </location>
</feature>
<dbReference type="Pfam" id="PF07627">
    <property type="entry name" value="PSCyt3"/>
    <property type="match status" value="1"/>
</dbReference>
<evidence type="ECO:0000259" key="4">
    <source>
        <dbReference type="Pfam" id="PF07631"/>
    </source>
</evidence>
<reference evidence="6 7" key="1">
    <citation type="submission" date="2021-02" db="EMBL/GenBank/DDBJ databases">
        <title>De Novo genome assembly of isolated myxobacteria.</title>
        <authorList>
            <person name="Stevens D.C."/>
        </authorList>
    </citation>
    <scope>NUCLEOTIDE SEQUENCE [LARGE SCALE GENOMIC DNA]</scope>
    <source>
        <strain evidence="7">SCPEA02</strain>
    </source>
</reference>
<dbReference type="InterPro" id="IPR013036">
    <property type="entry name" value="DUF1587"/>
</dbReference>
<dbReference type="Pfam" id="PF07624">
    <property type="entry name" value="PSD2"/>
    <property type="match status" value="1"/>
</dbReference>
<evidence type="ECO:0000259" key="3">
    <source>
        <dbReference type="Pfam" id="PF07627"/>
    </source>
</evidence>
<accession>A0ABX7PB11</accession>
<feature type="domain" description="DUF1588" evidence="3">
    <location>
        <begin position="330"/>
        <end position="428"/>
    </location>
</feature>
<evidence type="ECO:0000313" key="6">
    <source>
        <dbReference type="EMBL" id="QSQ27670.1"/>
    </source>
</evidence>
<dbReference type="RefSeq" id="WP_206729189.1">
    <property type="nucleotide sequence ID" value="NZ_CP071090.1"/>
</dbReference>
<protein>
    <submittedName>
        <fullName evidence="6">DUF1588 domain-containing protein</fullName>
    </submittedName>
</protein>
<dbReference type="InterPro" id="IPR011478">
    <property type="entry name" value="DUF1585"/>
</dbReference>
<dbReference type="EMBL" id="CP071090">
    <property type="protein sequence ID" value="QSQ27670.1"/>
    <property type="molecule type" value="Genomic_DNA"/>
</dbReference>
<evidence type="ECO:0000313" key="7">
    <source>
        <dbReference type="Proteomes" id="UP000662747"/>
    </source>
</evidence>
<name>A0ABX7PB11_9BACT</name>
<dbReference type="Pfam" id="PF07637">
    <property type="entry name" value="PSD5"/>
    <property type="match status" value="1"/>
</dbReference>
<dbReference type="Pfam" id="PF07626">
    <property type="entry name" value="PSD3"/>
    <property type="match status" value="1"/>
</dbReference>
<evidence type="ECO:0000259" key="5">
    <source>
        <dbReference type="Pfam" id="PF07637"/>
    </source>
</evidence>
<dbReference type="InterPro" id="IPR013043">
    <property type="entry name" value="DUF1595"/>
</dbReference>
<dbReference type="Proteomes" id="UP000662747">
    <property type="component" value="Chromosome"/>
</dbReference>
<feature type="domain" description="DUF1587" evidence="2">
    <location>
        <begin position="42"/>
        <end position="104"/>
    </location>
</feature>
<feature type="domain" description="DUF1595" evidence="5">
    <location>
        <begin position="127"/>
        <end position="188"/>
    </location>
</feature>
<keyword evidence="7" id="KW-1185">Reference proteome</keyword>
<dbReference type="PROSITE" id="PS51257">
    <property type="entry name" value="PROKAR_LIPOPROTEIN"/>
    <property type="match status" value="1"/>
</dbReference>
<evidence type="ECO:0000259" key="2">
    <source>
        <dbReference type="Pfam" id="PF07626"/>
    </source>
</evidence>
<proteinExistence type="predicted"/>
<dbReference type="InterPro" id="IPR013039">
    <property type="entry name" value="DUF1588"/>
</dbReference>
<sequence>MRLDLVFRRVGVCLCLGLSACEGSASLPTSNRGEGETLPAHLLTASEYNATVQDLLGVTSRPADYFPAVSASEFDANVGVLASLSQVQSEAVFNGARDVVDKAFESPALTARLVTCTPTSDTDDECPKSLVKTLGRRAFRRSLDAEEVDAYMAAYHKARQSLEMDHVDAVAHVLRVMLSSPSFFLRIERPGQGKSAFEAAALASRLSYLLWGSMPDDELLDIAESGKLDDEAELIAMTDKMLEDPRAQRFVSQFLGQWLGTVRLSSHNVDTSRFPQWTPAVAKGVEAQANDFLAGFVTGTTPWREVFQAPHPANSAIQPLLAADPTSLQRRGFLTLPAYLTLSSHSDRTSPTARAKGVITSLFCTDMTPPPGVITELPPQDGSTPKTVRERLEVHRRNPSCAGCHNTLDPLGLSLENFDAVGRYRTQDQGQPIDASGVYQGTPFADASALMPLLAEDSRLGECAPRKLYSFAMRRSLMPEDEPRVARFASTWKAGTLRELIHQVVVSPAFRGHAEEAP</sequence>
<dbReference type="InterPro" id="IPR013042">
    <property type="entry name" value="DUF1592"/>
</dbReference>
<feature type="domain" description="DUF1592" evidence="4">
    <location>
        <begin position="200"/>
        <end position="311"/>
    </location>
</feature>
<organism evidence="6 7">
    <name type="scientific">Pyxidicoccus parkwayensis</name>
    <dbReference type="NCBI Taxonomy" id="2813578"/>
    <lineage>
        <taxon>Bacteria</taxon>
        <taxon>Pseudomonadati</taxon>
        <taxon>Myxococcota</taxon>
        <taxon>Myxococcia</taxon>
        <taxon>Myxococcales</taxon>
        <taxon>Cystobacterineae</taxon>
        <taxon>Myxococcaceae</taxon>
        <taxon>Pyxidicoccus</taxon>
    </lineage>
</organism>
<gene>
    <name evidence="6" type="ORF">JY651_23385</name>
</gene>
<evidence type="ECO:0000259" key="1">
    <source>
        <dbReference type="Pfam" id="PF07624"/>
    </source>
</evidence>
<dbReference type="Pfam" id="PF07631">
    <property type="entry name" value="PSD4"/>
    <property type="match status" value="1"/>
</dbReference>